<dbReference type="InterPro" id="IPR002347">
    <property type="entry name" value="SDR_fam"/>
</dbReference>
<dbReference type="PRINTS" id="PR00081">
    <property type="entry name" value="GDHRDH"/>
</dbReference>
<dbReference type="GO" id="GO:0016616">
    <property type="term" value="F:oxidoreductase activity, acting on the CH-OH group of donors, NAD or NADP as acceptor"/>
    <property type="evidence" value="ECO:0007669"/>
    <property type="project" value="TreeGrafter"/>
</dbReference>
<dbReference type="SUPFAM" id="SSF51735">
    <property type="entry name" value="NAD(P)-binding Rossmann-fold domains"/>
    <property type="match status" value="1"/>
</dbReference>
<evidence type="ECO:0000256" key="3">
    <source>
        <dbReference type="RuleBase" id="RU000363"/>
    </source>
</evidence>
<proteinExistence type="inferred from homology"/>
<dbReference type="InterPro" id="IPR020904">
    <property type="entry name" value="Sc_DH/Rdtase_CS"/>
</dbReference>
<dbReference type="InterPro" id="IPR036291">
    <property type="entry name" value="NAD(P)-bd_dom_sf"/>
</dbReference>
<comment type="similarity">
    <text evidence="1 3">Belongs to the short-chain dehydrogenases/reductases (SDR) family.</text>
</comment>
<dbReference type="CDD" id="cd05233">
    <property type="entry name" value="SDR_c"/>
    <property type="match status" value="1"/>
</dbReference>
<gene>
    <name evidence="4" type="ORF">EDB81DRAFT_686321</name>
</gene>
<keyword evidence="5" id="KW-1185">Reference proteome</keyword>
<dbReference type="OrthoDB" id="47007at2759"/>
<protein>
    <submittedName>
        <fullName evidence="4">Short chain dehydrogenase</fullName>
    </submittedName>
</protein>
<dbReference type="PRINTS" id="PR00080">
    <property type="entry name" value="SDRFAMILY"/>
</dbReference>
<dbReference type="Proteomes" id="UP000738349">
    <property type="component" value="Unassembled WGS sequence"/>
</dbReference>
<evidence type="ECO:0000256" key="2">
    <source>
        <dbReference type="ARBA" id="ARBA00022857"/>
    </source>
</evidence>
<comment type="caution">
    <text evidence="4">The sequence shown here is derived from an EMBL/GenBank/DDBJ whole genome shotgun (WGS) entry which is preliminary data.</text>
</comment>
<reference evidence="4" key="1">
    <citation type="journal article" date="2021" name="Nat. Commun.">
        <title>Genetic determinants of endophytism in the Arabidopsis root mycobiome.</title>
        <authorList>
            <person name="Mesny F."/>
            <person name="Miyauchi S."/>
            <person name="Thiergart T."/>
            <person name="Pickel B."/>
            <person name="Atanasova L."/>
            <person name="Karlsson M."/>
            <person name="Huettel B."/>
            <person name="Barry K.W."/>
            <person name="Haridas S."/>
            <person name="Chen C."/>
            <person name="Bauer D."/>
            <person name="Andreopoulos W."/>
            <person name="Pangilinan J."/>
            <person name="LaButti K."/>
            <person name="Riley R."/>
            <person name="Lipzen A."/>
            <person name="Clum A."/>
            <person name="Drula E."/>
            <person name="Henrissat B."/>
            <person name="Kohler A."/>
            <person name="Grigoriev I.V."/>
            <person name="Martin F.M."/>
            <person name="Hacquard S."/>
        </authorList>
    </citation>
    <scope>NUCLEOTIDE SEQUENCE</scope>
    <source>
        <strain evidence="4">MPI-CAGE-AT-0147</strain>
    </source>
</reference>
<evidence type="ECO:0000313" key="5">
    <source>
        <dbReference type="Proteomes" id="UP000738349"/>
    </source>
</evidence>
<dbReference type="EMBL" id="JAGMUV010000006">
    <property type="protein sequence ID" value="KAH7152655.1"/>
    <property type="molecule type" value="Genomic_DNA"/>
</dbReference>
<dbReference type="PANTHER" id="PTHR42760:SF127">
    <property type="entry name" value="3-KETOACYL-ACYL CARRIER PROTEIN REDUCTASE-RELATED"/>
    <property type="match status" value="1"/>
</dbReference>
<evidence type="ECO:0000256" key="1">
    <source>
        <dbReference type="ARBA" id="ARBA00006484"/>
    </source>
</evidence>
<dbReference type="FunFam" id="3.40.50.720:FF:000084">
    <property type="entry name" value="Short-chain dehydrogenase reductase"/>
    <property type="match status" value="1"/>
</dbReference>
<dbReference type="PROSITE" id="PS00061">
    <property type="entry name" value="ADH_SHORT"/>
    <property type="match status" value="1"/>
</dbReference>
<organism evidence="4 5">
    <name type="scientific">Dactylonectria macrodidyma</name>
    <dbReference type="NCBI Taxonomy" id="307937"/>
    <lineage>
        <taxon>Eukaryota</taxon>
        <taxon>Fungi</taxon>
        <taxon>Dikarya</taxon>
        <taxon>Ascomycota</taxon>
        <taxon>Pezizomycotina</taxon>
        <taxon>Sordariomycetes</taxon>
        <taxon>Hypocreomycetidae</taxon>
        <taxon>Hypocreales</taxon>
        <taxon>Nectriaceae</taxon>
        <taxon>Dactylonectria</taxon>
    </lineage>
</organism>
<dbReference type="GO" id="GO:0006633">
    <property type="term" value="P:fatty acid biosynthetic process"/>
    <property type="evidence" value="ECO:0007669"/>
    <property type="project" value="TreeGrafter"/>
</dbReference>
<dbReference type="Gene3D" id="3.40.50.720">
    <property type="entry name" value="NAD(P)-binding Rossmann-like Domain"/>
    <property type="match status" value="1"/>
</dbReference>
<sequence>MSLDGKTVIVTGSAGGLGEHVAKAYLSKGSNVVICDINSQRLEPLSASYESSFPGKTLVRQVNVSDEESVKELVAATVDKFGSLDIVVNNAGVMDHFDPAGSCDKSMWDRVLAVNLTGPFLMTKHGVQIMEKKGSGLVINVGSNASFRGFSGGVAYTASKHGIVALTKNTATFYGPRGVSSFALLLGAMETTNISEAFADGMNMEGFKLSQETQPGYIRGKTGLSTDHVANYMVFLSEENLGASSNGSCIVLNSNWPVA</sequence>
<dbReference type="GO" id="GO:0048038">
    <property type="term" value="F:quinone binding"/>
    <property type="evidence" value="ECO:0007669"/>
    <property type="project" value="TreeGrafter"/>
</dbReference>
<dbReference type="PANTHER" id="PTHR42760">
    <property type="entry name" value="SHORT-CHAIN DEHYDROGENASES/REDUCTASES FAMILY MEMBER"/>
    <property type="match status" value="1"/>
</dbReference>
<dbReference type="Pfam" id="PF00106">
    <property type="entry name" value="adh_short"/>
    <property type="match status" value="1"/>
</dbReference>
<evidence type="ECO:0000313" key="4">
    <source>
        <dbReference type="EMBL" id="KAH7152655.1"/>
    </source>
</evidence>
<keyword evidence="2" id="KW-0521">NADP</keyword>
<name>A0A9P9F5H4_9HYPO</name>
<dbReference type="AlphaFoldDB" id="A0A9P9F5H4"/>
<accession>A0A9P9F5H4</accession>